<protein>
    <submittedName>
        <fullName evidence="2">Uncharacterized protein</fullName>
    </submittedName>
</protein>
<evidence type="ECO:0000256" key="1">
    <source>
        <dbReference type="SAM" id="MobiDB-lite"/>
    </source>
</evidence>
<reference evidence="2" key="1">
    <citation type="journal article" date="2020" name="Nature">
        <title>Giant virus diversity and host interactions through global metagenomics.</title>
        <authorList>
            <person name="Schulz F."/>
            <person name="Roux S."/>
            <person name="Paez-Espino D."/>
            <person name="Jungbluth S."/>
            <person name="Walsh D.A."/>
            <person name="Denef V.J."/>
            <person name="McMahon K.D."/>
            <person name="Konstantinidis K.T."/>
            <person name="Eloe-Fadrosh E.A."/>
            <person name="Kyrpides N.C."/>
            <person name="Woyke T."/>
        </authorList>
    </citation>
    <scope>NUCLEOTIDE SEQUENCE</scope>
    <source>
        <strain evidence="2">GVMAG-S-3300011013-78</strain>
    </source>
</reference>
<feature type="compositionally biased region" description="Acidic residues" evidence="1">
    <location>
        <begin position="1905"/>
        <end position="1919"/>
    </location>
</feature>
<proteinExistence type="predicted"/>
<dbReference type="EMBL" id="MN740882">
    <property type="protein sequence ID" value="QHU16446.1"/>
    <property type="molecule type" value="Genomic_DNA"/>
</dbReference>
<feature type="region of interest" description="Disordered" evidence="1">
    <location>
        <begin position="1898"/>
        <end position="1919"/>
    </location>
</feature>
<accession>A0A6C0KH20</accession>
<evidence type="ECO:0000313" key="2">
    <source>
        <dbReference type="EMBL" id="QHU16446.1"/>
    </source>
</evidence>
<name>A0A6C0KH20_9ZZZZ</name>
<organism evidence="2">
    <name type="scientific">viral metagenome</name>
    <dbReference type="NCBI Taxonomy" id="1070528"/>
    <lineage>
        <taxon>unclassified sequences</taxon>
        <taxon>metagenomes</taxon>
        <taxon>organismal metagenomes</taxon>
    </lineage>
</organism>
<sequence length="1919" mass="222753">MSLEKSPLILELGDIIEIQAPTNDVLNNKIFFINYIDKTTIKLINDKDLTKETLTIDSDRNLTDQSIQSISILDKAKEKGYAKQNNLILNTWIDIYFGGDIPAVITGEITNTEEDMIEIKSYSDGSIIYIDFAYKGIPKDLPIDKVVIREKPTKVDKEIIIEEGVIEKEKVADVDVDADVYVDADADADEEIKDLGDIADAEGEMREMIDVPSEEVEERIQQTLLEADQVVFGDNLDSITQFVEVEETEKRYGLDTQLSDLLDELLASIPNAKRNNNVLNSIHTIIERFKQLRNQYSVFDSNGNPSMIDIKGIQYKPLTHILEKLNTKLFWIIPVVQNKLKVYDAFNTEDIPDIVDLILYTALSEQNEQNEQYFKNHLVDSDNPFLTHLKNMNQFATPFERPDLISNALINKEVETNLNVIVNNLENFYSSIVNKEEVARRKYLIETYNLGIKQITKDKTLKLLPADKLSLYSLVTMPYSFVQYSSLYRPSSSILTKANLNKIHVNYWQSLKNNTDVESKVIDSLEKSVSHSSLLNKIHDFQLDESIVDESGDKYKKFLDVIIPKTDSIFNMMKEHIVNHVSYTHIIGSLEPFLIYNEDISYKTYEKIVDYIREQILEFKKEFARKNMIFTKLRASFHNLYKGSFILAFLTESVTEKYELSNSLTTSELIIKILLTDQGRLFMNTLSLSNMKLYSNIDINETINENIENLKRETHENTCKDFVLVKKYIDINELQEDNDIEDIYVDSKYDTTRYDILNEYEQGSMNLDEFTQYVAEQLQLNIGLNDEAALYESESMIQGKRKVKNGQYAVVELFDPNDNPEIQYFIRRDNQWVLGENINIKSATSSDVFCNAQPKCLSINKECLDKETIQHENEKEYLQRIVNNFENELLILGKKLAKIITELYEYNFKTIDTLKTLSYFDMIRYNINKKQLGLTVPQRDLTVSPYLNIMNLILGDADFIRRQRNIIKFAATYTVDGDSIYMRNCVDTNQPLLPTFFIQLAEAYENGTYMEVLDQICKERGEISDDGDSWVDKYSGYTIKKIDFDIQEGYDEGGYKLVSRDVLEEDLGQSVLQSSERKNYKFKEANIISNIISTITNYMGISINSEIDFIVKNVSLTLKEKVPSKEQYTTRVEIAKKKGKKIPSYDFTFNNLLLLLTLGYIIVAIQTMVPSIRTNKTFPGCIRSLKGFPYYDKSDYSTIKYIACISTKIKANIEPWNTLKKINEENLTEKLKTIIEITILPNLAVKDKFAIKDEYLQKYSEDDKIPPSLDINTWKTFLPPLSLQKVVAVRQVTKEFQELLKQHVITGNKAQIAQINHLLSKMMYNSFAIQETIQRVINKEDVILKNNNDDAFLENVCCNDGIQQTLKYFIDKESSISLHNENATKISALYYYYFTLVKARIFNDKINTKLVYPKLNKAFSESTIYQAFIHYCKYNTDLPVSNTLQRICKNNKSAFTPSSTLNERVSIMKSEGINYTTEDFDRLIEVIERENYININLSTEIITPENIFQIYVNYLLNTEHTISMTLLKLLKERSVNPLRDFLLEENNSMKAKVIEFLTTSGQFKKQQMTKIIEFLNTLKDWKSQGDIFMSNEADQTYKLSQWLFQGTLNINRVFPSIILNNVSYDEVMIPKHWNLSDRHKKDVIKIIHSEFQKLEKFYSSDEGEESKRDIEPVLEKVIKHMNELNRLLILTPFMEKVNKDLFEYYFLFSLLSYIDIQENSDTLIDEVSFNEDIEVATSVEFEEQNTGTITQLDIVRGERLQMNEKIASILITYIEIIMNTKKQINTNKEQIMERTLRSQEKEKEEITTYLRDLTDEQREIENILKNNKLGKWSKGQTKGLVEYVGEIYDEEVASIEQRALLEKRVGMRSEVTDLNRDIYVLEEFDQQMRENIADGEAYDMSGLANDDDYGDQDGDEHFY</sequence>